<protein>
    <submittedName>
        <fullName evidence="2">Uncharacterized protein</fullName>
    </submittedName>
</protein>
<comment type="caution">
    <text evidence="2">The sequence shown here is derived from an EMBL/GenBank/DDBJ whole genome shotgun (WGS) entry which is preliminary data.</text>
</comment>
<dbReference type="EMBL" id="AMCI01006346">
    <property type="protein sequence ID" value="EJW94504.1"/>
    <property type="molecule type" value="Genomic_DNA"/>
</dbReference>
<accession>J9G4R9</accession>
<proteinExistence type="predicted"/>
<name>J9G4R9_9ZZZZ</name>
<dbReference type="AlphaFoldDB" id="J9G4R9"/>
<gene>
    <name evidence="2" type="ORF">EVA_17389</name>
</gene>
<feature type="region of interest" description="Disordered" evidence="1">
    <location>
        <begin position="1"/>
        <end position="24"/>
    </location>
</feature>
<reference evidence="2" key="1">
    <citation type="journal article" date="2012" name="PLoS ONE">
        <title>Gene sets for utilization of primary and secondary nutrition supplies in the distal gut of endangered iberian lynx.</title>
        <authorList>
            <person name="Alcaide M."/>
            <person name="Messina E."/>
            <person name="Richter M."/>
            <person name="Bargiela R."/>
            <person name="Peplies J."/>
            <person name="Huws S.A."/>
            <person name="Newbold C.J."/>
            <person name="Golyshin P.N."/>
            <person name="Simon M.A."/>
            <person name="Lopez G."/>
            <person name="Yakimov M.M."/>
            <person name="Ferrer M."/>
        </authorList>
    </citation>
    <scope>NUCLEOTIDE SEQUENCE</scope>
</reference>
<evidence type="ECO:0000313" key="2">
    <source>
        <dbReference type="EMBL" id="EJW94504.1"/>
    </source>
</evidence>
<sequence length="54" mass="5874">MQKGRQSKCPPPCQNHGHPFAEKPPVKSRLLAPVPAKGAVVLQQAPDQKQPHSK</sequence>
<organism evidence="2">
    <name type="scientific">gut metagenome</name>
    <dbReference type="NCBI Taxonomy" id="749906"/>
    <lineage>
        <taxon>unclassified sequences</taxon>
        <taxon>metagenomes</taxon>
        <taxon>organismal metagenomes</taxon>
    </lineage>
</organism>
<evidence type="ECO:0000256" key="1">
    <source>
        <dbReference type="SAM" id="MobiDB-lite"/>
    </source>
</evidence>